<comment type="caution">
    <text evidence="1">The sequence shown here is derived from an EMBL/GenBank/DDBJ whole genome shotgun (WGS) entry which is preliminary data.</text>
</comment>
<dbReference type="AlphaFoldDB" id="A0A9X3DFI4"/>
<dbReference type="GO" id="GO:0006355">
    <property type="term" value="P:regulation of DNA-templated transcription"/>
    <property type="evidence" value="ECO:0007669"/>
    <property type="project" value="InterPro"/>
</dbReference>
<accession>A0A9X3DFI4</accession>
<dbReference type="Proteomes" id="UP001142592">
    <property type="component" value="Unassembled WGS sequence"/>
</dbReference>
<protein>
    <submittedName>
        <fullName evidence="1">LuxR family transcriptional regulator</fullName>
    </submittedName>
</protein>
<dbReference type="RefSeq" id="WP_238533752.1">
    <property type="nucleotide sequence ID" value="NZ_JAPJUH010000002.1"/>
</dbReference>
<gene>
    <name evidence="1" type="ORF">OQZ29_09190</name>
</gene>
<dbReference type="InterPro" id="IPR016032">
    <property type="entry name" value="Sig_transdc_resp-reg_C-effctor"/>
</dbReference>
<evidence type="ECO:0000313" key="1">
    <source>
        <dbReference type="EMBL" id="MCX3264918.1"/>
    </source>
</evidence>
<reference evidence="1" key="1">
    <citation type="submission" date="2022-11" db="EMBL/GenBank/DDBJ databases">
        <authorList>
            <person name="Graham C."/>
            <person name="Newman J.D."/>
        </authorList>
    </citation>
    <scope>NUCLEOTIDE SEQUENCE</scope>
    <source>
        <strain evidence="1">DSM 19486</strain>
    </source>
</reference>
<dbReference type="SUPFAM" id="SSF46894">
    <property type="entry name" value="C-terminal effector domain of the bipartite response regulators"/>
    <property type="match status" value="1"/>
</dbReference>
<dbReference type="EMBL" id="JAPJUH010000002">
    <property type="protein sequence ID" value="MCX3264918.1"/>
    <property type="molecule type" value="Genomic_DNA"/>
</dbReference>
<evidence type="ECO:0000313" key="2">
    <source>
        <dbReference type="Proteomes" id="UP001142592"/>
    </source>
</evidence>
<proteinExistence type="predicted"/>
<sequence length="56" mass="6215">MIKLIADSLTNAEISKEMEVKSSVLNGIRKNLISKTRSKNIASLVSFAYKYGLLKV</sequence>
<organism evidence="1 2">
    <name type="scientific">Pedobacter agri</name>
    <dbReference type="NCBI Taxonomy" id="454586"/>
    <lineage>
        <taxon>Bacteria</taxon>
        <taxon>Pseudomonadati</taxon>
        <taxon>Bacteroidota</taxon>
        <taxon>Sphingobacteriia</taxon>
        <taxon>Sphingobacteriales</taxon>
        <taxon>Sphingobacteriaceae</taxon>
        <taxon>Pedobacter</taxon>
    </lineage>
</organism>
<dbReference type="InterPro" id="IPR036388">
    <property type="entry name" value="WH-like_DNA-bd_sf"/>
</dbReference>
<dbReference type="GO" id="GO:0003677">
    <property type="term" value="F:DNA binding"/>
    <property type="evidence" value="ECO:0007669"/>
    <property type="project" value="InterPro"/>
</dbReference>
<dbReference type="Gene3D" id="1.10.10.10">
    <property type="entry name" value="Winged helix-like DNA-binding domain superfamily/Winged helix DNA-binding domain"/>
    <property type="match status" value="1"/>
</dbReference>
<name>A0A9X3DFI4_9SPHI</name>
<keyword evidence="2" id="KW-1185">Reference proteome</keyword>